<dbReference type="Pfam" id="PF10977">
    <property type="entry name" value="DUF2797"/>
    <property type="match status" value="1"/>
</dbReference>
<dbReference type="Proteomes" id="UP000326302">
    <property type="component" value="Unassembled WGS sequence"/>
</dbReference>
<organism evidence="1 2">
    <name type="scientific">Halosegnis rubeus</name>
    <dbReference type="NCBI Taxonomy" id="2212850"/>
    <lineage>
        <taxon>Archaea</taxon>
        <taxon>Methanobacteriati</taxon>
        <taxon>Methanobacteriota</taxon>
        <taxon>Stenosarchaea group</taxon>
        <taxon>Halobacteria</taxon>
        <taxon>Halobacteriales</taxon>
        <taxon>Natronomonadaceae</taxon>
        <taxon>Halosegnis</taxon>
    </lineage>
</organism>
<reference evidence="1 2" key="1">
    <citation type="submission" date="2019-10" db="EMBL/GenBank/DDBJ databases">
        <title>Unraveling microbial dark matter from salterns through culturing: the case of the genus Halosegnis.</title>
        <authorList>
            <person name="Duran-Viseras A."/>
            <person name="Andrei A.-S."/>
            <person name="Vera-Gargallo B."/>
            <person name="Ghai R."/>
            <person name="Sanchez-Porro C."/>
            <person name="Ventosa A."/>
        </authorList>
    </citation>
    <scope>NUCLEOTIDE SEQUENCE [LARGE SCALE GENOMIC DNA]</scope>
    <source>
        <strain evidence="1 2">F17-44</strain>
    </source>
</reference>
<comment type="caution">
    <text evidence="1">The sequence shown here is derived from an EMBL/GenBank/DDBJ whole genome shotgun (WGS) entry which is preliminary data.</text>
</comment>
<gene>
    <name evidence="1" type="ORF">DMP03_03590</name>
</gene>
<dbReference type="RefSeq" id="WP_152119339.1">
    <property type="nucleotide sequence ID" value="NZ_QJOW01000001.1"/>
</dbReference>
<proteinExistence type="predicted"/>
<evidence type="ECO:0000313" key="1">
    <source>
        <dbReference type="EMBL" id="KAB7518451.1"/>
    </source>
</evidence>
<protein>
    <submittedName>
        <fullName evidence="1">DUF2797 domain-containing protein</fullName>
    </submittedName>
</protein>
<dbReference type="EMBL" id="QJOW01000001">
    <property type="protein sequence ID" value="KAB7518451.1"/>
    <property type="molecule type" value="Genomic_DNA"/>
</dbReference>
<dbReference type="InterPro" id="IPR021246">
    <property type="entry name" value="DUF2797"/>
</dbReference>
<evidence type="ECO:0000313" key="2">
    <source>
        <dbReference type="Proteomes" id="UP000326302"/>
    </source>
</evidence>
<accession>A0A5N5UIX2</accession>
<dbReference type="OrthoDB" id="45375at2157"/>
<name>A0A5N5UIX2_9EURY</name>
<sequence length="240" mass="26800">MQVVGYRPVPESALLLAGGGPVERLTLTAGTELTHGLGERHCAGTIQNDHHIPCQEPRTPYCRRHESQFDESTLRERTGEHAVYLAAFAPDVFKVGITRRDRLETRLREQGADRGAHLQTVPDGDTARDVEERLGRDLTQRVRTRRKLASLARSVDAAAWDELLEEYDPLATFRFDYALDLATQPVHETLASGTVRGVQGRILVLDRDGTTYAVDMRDLVGHELTDCDERPLQSSLGSFE</sequence>
<dbReference type="AlphaFoldDB" id="A0A5N5UIX2"/>